<evidence type="ECO:0000256" key="5">
    <source>
        <dbReference type="ARBA" id="ARBA00022483"/>
    </source>
</evidence>
<dbReference type="GO" id="GO:0030133">
    <property type="term" value="C:transport vesicle"/>
    <property type="evidence" value="ECO:0007669"/>
    <property type="project" value="UniProtKB-SubCell"/>
</dbReference>
<feature type="compositionally biased region" description="Basic and acidic residues" evidence="8">
    <location>
        <begin position="334"/>
        <end position="349"/>
    </location>
</feature>
<dbReference type="Gene3D" id="1.20.58.1220">
    <property type="entry name" value="Exo84p, C-terminal helical domain"/>
    <property type="match status" value="1"/>
</dbReference>
<dbReference type="InterPro" id="IPR011993">
    <property type="entry name" value="PH-like_dom_sf"/>
</dbReference>
<dbReference type="GO" id="GO:0006893">
    <property type="term" value="P:Golgi to plasma membrane transport"/>
    <property type="evidence" value="ECO:0007669"/>
    <property type="project" value="TreeGrafter"/>
</dbReference>
<keyword evidence="5" id="KW-0268">Exocytosis</keyword>
<feature type="region of interest" description="Disordered" evidence="8">
    <location>
        <begin position="334"/>
        <end position="364"/>
    </location>
</feature>
<feature type="region of interest" description="Disordered" evidence="8">
    <location>
        <begin position="632"/>
        <end position="863"/>
    </location>
</feature>
<dbReference type="InterPro" id="IPR042560">
    <property type="entry name" value="Exo84_C_2"/>
</dbReference>
<keyword evidence="11" id="KW-1185">Reference proteome</keyword>
<keyword evidence="7" id="KW-0175">Coiled coil</keyword>
<accession>A0A4Y7TX33</accession>
<keyword evidence="4" id="KW-0813">Transport</keyword>
<dbReference type="Gene3D" id="1.20.58.1210">
    <property type="entry name" value="Exo84p, N-terminal helical domain"/>
    <property type="match status" value="1"/>
</dbReference>
<reference evidence="10 11" key="1">
    <citation type="journal article" date="2019" name="Nat. Ecol. Evol.">
        <title>Megaphylogeny resolves global patterns of mushroom evolution.</title>
        <authorList>
            <person name="Varga T."/>
            <person name="Krizsan K."/>
            <person name="Foldi C."/>
            <person name="Dima B."/>
            <person name="Sanchez-Garcia M."/>
            <person name="Sanchez-Ramirez S."/>
            <person name="Szollosi G.J."/>
            <person name="Szarkandi J.G."/>
            <person name="Papp V."/>
            <person name="Albert L."/>
            <person name="Andreopoulos W."/>
            <person name="Angelini C."/>
            <person name="Antonin V."/>
            <person name="Barry K.W."/>
            <person name="Bougher N.L."/>
            <person name="Buchanan P."/>
            <person name="Buyck B."/>
            <person name="Bense V."/>
            <person name="Catcheside P."/>
            <person name="Chovatia M."/>
            <person name="Cooper J."/>
            <person name="Damon W."/>
            <person name="Desjardin D."/>
            <person name="Finy P."/>
            <person name="Geml J."/>
            <person name="Haridas S."/>
            <person name="Hughes K."/>
            <person name="Justo A."/>
            <person name="Karasinski D."/>
            <person name="Kautmanova I."/>
            <person name="Kiss B."/>
            <person name="Kocsube S."/>
            <person name="Kotiranta H."/>
            <person name="LaButti K.M."/>
            <person name="Lechner B.E."/>
            <person name="Liimatainen K."/>
            <person name="Lipzen A."/>
            <person name="Lukacs Z."/>
            <person name="Mihaltcheva S."/>
            <person name="Morgado L.N."/>
            <person name="Niskanen T."/>
            <person name="Noordeloos M.E."/>
            <person name="Ohm R.A."/>
            <person name="Ortiz-Santana B."/>
            <person name="Ovrebo C."/>
            <person name="Racz N."/>
            <person name="Riley R."/>
            <person name="Savchenko A."/>
            <person name="Shiryaev A."/>
            <person name="Soop K."/>
            <person name="Spirin V."/>
            <person name="Szebenyi C."/>
            <person name="Tomsovsky M."/>
            <person name="Tulloss R.E."/>
            <person name="Uehling J."/>
            <person name="Grigoriev I.V."/>
            <person name="Vagvolgyi C."/>
            <person name="Papp T."/>
            <person name="Martin F.M."/>
            <person name="Miettinen O."/>
            <person name="Hibbett D.S."/>
            <person name="Nagy L.G."/>
        </authorList>
    </citation>
    <scope>NUCLEOTIDE SEQUENCE [LARGE SCALE GENOMIC DNA]</scope>
    <source>
        <strain evidence="10 11">FP101781</strain>
    </source>
</reference>
<dbReference type="PANTHER" id="PTHR21426">
    <property type="entry name" value="EXOCYST COMPLEX COMPONENT 8"/>
    <property type="match status" value="1"/>
</dbReference>
<evidence type="ECO:0000256" key="2">
    <source>
        <dbReference type="ARBA" id="ARBA00007210"/>
    </source>
</evidence>
<evidence type="ECO:0000256" key="4">
    <source>
        <dbReference type="ARBA" id="ARBA00022448"/>
    </source>
</evidence>
<dbReference type="InterPro" id="IPR033961">
    <property type="entry name" value="Exo84"/>
</dbReference>
<feature type="compositionally biased region" description="Low complexity" evidence="8">
    <location>
        <begin position="672"/>
        <end position="683"/>
    </location>
</feature>
<evidence type="ECO:0000313" key="11">
    <source>
        <dbReference type="Proteomes" id="UP000298030"/>
    </source>
</evidence>
<protein>
    <recommendedName>
        <fullName evidence="3">Exocyst complex component EXO84</fullName>
    </recommendedName>
</protein>
<feature type="coiled-coil region" evidence="7">
    <location>
        <begin position="116"/>
        <end position="179"/>
    </location>
</feature>
<keyword evidence="6" id="KW-0653">Protein transport</keyword>
<comment type="caution">
    <text evidence="10">The sequence shown here is derived from an EMBL/GenBank/DDBJ whole genome shotgun (WGS) entry which is preliminary data.</text>
</comment>
<evidence type="ECO:0000256" key="1">
    <source>
        <dbReference type="ARBA" id="ARBA00004398"/>
    </source>
</evidence>
<evidence type="ECO:0000313" key="10">
    <source>
        <dbReference type="EMBL" id="TEB38736.1"/>
    </source>
</evidence>
<dbReference type="SUPFAM" id="SSF74788">
    <property type="entry name" value="Cullin repeat-like"/>
    <property type="match status" value="1"/>
</dbReference>
<dbReference type="InterPro" id="IPR032403">
    <property type="entry name" value="Exo84_C"/>
</dbReference>
<dbReference type="OrthoDB" id="642193at2759"/>
<sequence>MDSLRSRPSQAPRKALQKAPSKLSKPTARPKATRVDDKIKKRMSMRYAEISSPLDAQGIPAMPSLMGAYPEARQEAGYGADDRTIARDDARVAAEDKKTLSADDFDPDAFLKTKLANSTEAELRSLQSALHNAKNDTAAELQRSVFKNYAEFVLISKEISVLENEMLELKELLSDYKSMPSMLNIPDPTTLSSATLSTYKRSSVADLRVLYFNQMQTLHSTIEGAAKFNVLGLNAATYRIMHKVKFVVLDDAVLVAKRRRRNAGGGGATDGSGSTVNEGKLVAEKCWPLNEMLVLDTKDSPNMTNVKLTYIAPKRPYEKKHILTLFRQVAEELQQKKRKEREGEHERRKSMWQQNSGGGRGSPVPPMPDWLSELAKKGGEIPGMADDAKSKTERDARFVSDWSDDLTVAIALKEWKKAVQLVEDGQAKSATIPALSTKLPNLTAQLTSSLLEALALPSNRKSTAVSIITLLNRLKAGAAARTTFLEMRTKVLQGLMRKIPFEGHAGAYVGELSVVFFTGIKHTADWYLAAFRENEVASSFIAWAKQQIETYCTIFRKQVYSADAEPKLIDEAIQITHVQSRKLLEEYGLDFKYLLNQLLVSNPASVSTGDAPPHFKVNEQRQSKQIIMAVKATQPPSALRTKSSVTHLQPAPPPPTLSAPPVSRRRTPGPPGEASGSGSSLSSNLTAGPSGSASNIPPPVPSASSYLSGTRTPVSGRGPPPSATLVSPTPTRERSSSLLGIDNPRAYLGGGNRTPVSGRAPPSPGPIGPRDLSSSTSSNPDRAESRGGGGGVVGYFANGRSTPTGGERDRPPRSVRASPAPPPGVVGGPRTQSPAPPPPRSVNRPGSSMGTPTGVRPPRQGMF</sequence>
<evidence type="ECO:0000256" key="8">
    <source>
        <dbReference type="SAM" id="MobiDB-lite"/>
    </source>
</evidence>
<dbReference type="Pfam" id="PF08700">
    <property type="entry name" value="VPS51_Exo84_N"/>
    <property type="match status" value="1"/>
</dbReference>
<dbReference type="STRING" id="71717.A0A4Y7TX33"/>
<feature type="domain" description="Exocyst component Exo84 C-terminal" evidence="9">
    <location>
        <begin position="398"/>
        <end position="592"/>
    </location>
</feature>
<dbReference type="AlphaFoldDB" id="A0A4Y7TX33"/>
<comment type="subcellular location">
    <subcellularLocation>
        <location evidence="1">Cytoplasmic vesicle</location>
        <location evidence="1">Secretory vesicle</location>
    </subcellularLocation>
</comment>
<comment type="similarity">
    <text evidence="2">Belongs to the EXO84 family.</text>
</comment>
<feature type="compositionally biased region" description="Polar residues" evidence="8">
    <location>
        <begin position="702"/>
        <end position="713"/>
    </location>
</feature>
<evidence type="ECO:0000259" key="9">
    <source>
        <dbReference type="Pfam" id="PF16528"/>
    </source>
</evidence>
<dbReference type="GO" id="GO:0015031">
    <property type="term" value="P:protein transport"/>
    <property type="evidence" value="ECO:0007669"/>
    <property type="project" value="UniProtKB-KW"/>
</dbReference>
<dbReference type="Pfam" id="PF25345">
    <property type="entry name" value="PH_EXO84"/>
    <property type="match status" value="1"/>
</dbReference>
<evidence type="ECO:0000256" key="3">
    <source>
        <dbReference type="ARBA" id="ARBA00021269"/>
    </source>
</evidence>
<dbReference type="Pfam" id="PF16528">
    <property type="entry name" value="Exo84_C"/>
    <property type="match status" value="1"/>
</dbReference>
<proteinExistence type="inferred from homology"/>
<gene>
    <name evidence="10" type="ORF">FA13DRAFT_1724673</name>
</gene>
<feature type="region of interest" description="Disordered" evidence="8">
    <location>
        <begin position="1"/>
        <end position="40"/>
    </location>
</feature>
<organism evidence="10 11">
    <name type="scientific">Coprinellus micaceus</name>
    <name type="common">Glistening ink-cap mushroom</name>
    <name type="synonym">Coprinus micaceus</name>
    <dbReference type="NCBI Taxonomy" id="71717"/>
    <lineage>
        <taxon>Eukaryota</taxon>
        <taxon>Fungi</taxon>
        <taxon>Dikarya</taxon>
        <taxon>Basidiomycota</taxon>
        <taxon>Agaricomycotina</taxon>
        <taxon>Agaricomycetes</taxon>
        <taxon>Agaricomycetidae</taxon>
        <taxon>Agaricales</taxon>
        <taxon>Agaricineae</taxon>
        <taxon>Psathyrellaceae</taxon>
        <taxon>Coprinellus</taxon>
    </lineage>
</organism>
<dbReference type="Proteomes" id="UP000298030">
    <property type="component" value="Unassembled WGS sequence"/>
</dbReference>
<evidence type="ECO:0000256" key="7">
    <source>
        <dbReference type="SAM" id="Coils"/>
    </source>
</evidence>
<dbReference type="GO" id="GO:0000145">
    <property type="term" value="C:exocyst"/>
    <property type="evidence" value="ECO:0007669"/>
    <property type="project" value="InterPro"/>
</dbReference>
<evidence type="ECO:0000256" key="6">
    <source>
        <dbReference type="ARBA" id="ARBA00022927"/>
    </source>
</evidence>
<feature type="compositionally biased region" description="Polar residues" evidence="8">
    <location>
        <begin position="684"/>
        <end position="695"/>
    </location>
</feature>
<dbReference type="InterPro" id="IPR016159">
    <property type="entry name" value="Cullin_repeat-like_dom_sf"/>
</dbReference>
<dbReference type="EMBL" id="QPFP01000002">
    <property type="protein sequence ID" value="TEB38736.1"/>
    <property type="molecule type" value="Genomic_DNA"/>
</dbReference>
<dbReference type="Gene3D" id="2.30.29.30">
    <property type="entry name" value="Pleckstrin-homology domain (PH domain)/Phosphotyrosine-binding domain (PTB)"/>
    <property type="match status" value="1"/>
</dbReference>
<dbReference type="InterPro" id="IPR042561">
    <property type="entry name" value="Exo84_C_1"/>
</dbReference>
<feature type="compositionally biased region" description="Polar residues" evidence="8">
    <location>
        <begin position="634"/>
        <end position="644"/>
    </location>
</feature>
<dbReference type="PANTHER" id="PTHR21426:SF12">
    <property type="entry name" value="EXOCYST COMPLEX COMPONENT 8"/>
    <property type="match status" value="1"/>
</dbReference>
<dbReference type="GO" id="GO:0006887">
    <property type="term" value="P:exocytosis"/>
    <property type="evidence" value="ECO:0007669"/>
    <property type="project" value="UniProtKB-KW"/>
</dbReference>
<name>A0A4Y7TX33_COPMI</name>